<dbReference type="SUPFAM" id="SSF53901">
    <property type="entry name" value="Thiolase-like"/>
    <property type="match status" value="2"/>
</dbReference>
<dbReference type="RefSeq" id="WP_062279241.1">
    <property type="nucleotide sequence ID" value="NZ_DF968181.1"/>
</dbReference>
<protein>
    <submittedName>
        <fullName evidence="3">Acetyl-CoA acetyltransferase</fullName>
    </submittedName>
</protein>
<gene>
    <name evidence="3" type="ORF">ATC1_13139</name>
</gene>
<dbReference type="InterPro" id="IPR016039">
    <property type="entry name" value="Thiolase-like"/>
</dbReference>
<dbReference type="Gene3D" id="3.40.47.10">
    <property type="match status" value="1"/>
</dbReference>
<evidence type="ECO:0000259" key="2">
    <source>
        <dbReference type="Pfam" id="PF22691"/>
    </source>
</evidence>
<evidence type="ECO:0000313" key="3">
    <source>
        <dbReference type="EMBL" id="GAP40173.1"/>
    </source>
</evidence>
<dbReference type="GO" id="GO:0016747">
    <property type="term" value="F:acyltransferase activity, transferring groups other than amino-acyl groups"/>
    <property type="evidence" value="ECO:0007669"/>
    <property type="project" value="InterPro"/>
</dbReference>
<dbReference type="Proteomes" id="UP000053370">
    <property type="component" value="Unassembled WGS sequence"/>
</dbReference>
<organism evidence="3">
    <name type="scientific">Flexilinea flocculi</name>
    <dbReference type="NCBI Taxonomy" id="1678840"/>
    <lineage>
        <taxon>Bacteria</taxon>
        <taxon>Bacillati</taxon>
        <taxon>Chloroflexota</taxon>
        <taxon>Anaerolineae</taxon>
        <taxon>Anaerolineales</taxon>
        <taxon>Anaerolineaceae</taxon>
        <taxon>Flexilinea</taxon>
    </lineage>
</organism>
<proteinExistence type="predicted"/>
<dbReference type="PIRSF" id="PIRSF000429">
    <property type="entry name" value="Ac-CoA_Ac_transf"/>
    <property type="match status" value="1"/>
</dbReference>
<feature type="domain" description="Thiolase C-terminal" evidence="2">
    <location>
        <begin position="251"/>
        <end position="381"/>
    </location>
</feature>
<dbReference type="InterPro" id="IPR020616">
    <property type="entry name" value="Thiolase_N"/>
</dbReference>
<dbReference type="AlphaFoldDB" id="A0A0S7BIH6"/>
<accession>A0A0S7BIH6</accession>
<dbReference type="OrthoDB" id="9785768at2"/>
<dbReference type="STRING" id="1678840.ATC1_13139"/>
<dbReference type="PANTHER" id="PTHR42870">
    <property type="entry name" value="ACETYL-COA C-ACETYLTRANSFERASE"/>
    <property type="match status" value="1"/>
</dbReference>
<dbReference type="InterPro" id="IPR002155">
    <property type="entry name" value="Thiolase"/>
</dbReference>
<dbReference type="EMBL" id="DF968181">
    <property type="protein sequence ID" value="GAP40173.1"/>
    <property type="molecule type" value="Genomic_DNA"/>
</dbReference>
<evidence type="ECO:0000313" key="4">
    <source>
        <dbReference type="Proteomes" id="UP000053370"/>
    </source>
</evidence>
<evidence type="ECO:0000259" key="1">
    <source>
        <dbReference type="Pfam" id="PF00108"/>
    </source>
</evidence>
<keyword evidence="3" id="KW-0808">Transferase</keyword>
<sequence length="383" mass="39994">MNTNQEKKQVVIAGIGMLPVGEHWDLSLRTLGARAVRKALADSGNLKPDAIYIGNGLANILSHQANLGALISDEAGFSGIESCTFEAAGASGAAAFRAACLAVQSGLIDVAVALGVEKITDCDGSTALTAQDLILNYEFEGITGLTVAAGAAIIAQRYISEHLLDHSIFQNIALQSYQHAQDNPNAMYRNGLTAAMYQKQSIKNDPLGLFDISSLADGAAALVVTREELIPVESREEMVRVLGSANAIAPLSLHDRHQLLQYSAASQSAASALRKAGMSLNEVDLFELWDANSIDTVLSMEAIGLALPGKGWQTENIILNSMGGCLGRGNPLGASGAYQLAEAVLQLRGQAGACQIAQLPKRALVQALGGLGSTAITHILGHG</sequence>
<dbReference type="CDD" id="cd00829">
    <property type="entry name" value="SCP-x_thiolase"/>
    <property type="match status" value="1"/>
</dbReference>
<dbReference type="Pfam" id="PF00108">
    <property type="entry name" value="Thiolase_N"/>
    <property type="match status" value="1"/>
</dbReference>
<feature type="domain" description="Thiolase N-terminal" evidence="1">
    <location>
        <begin position="10"/>
        <end position="187"/>
    </location>
</feature>
<reference evidence="3" key="1">
    <citation type="journal article" date="2015" name="Genome Announc.">
        <title>Draft Genome Sequence of Anaerolineae Strain TC1, a Novel Isolate from a Methanogenic Wastewater Treatment System.</title>
        <authorList>
            <person name="Matsuura N."/>
            <person name="Tourlousse D.M."/>
            <person name="Sun L."/>
            <person name="Toyonaga M."/>
            <person name="Kuroda K."/>
            <person name="Ohashi A."/>
            <person name="Cruz R."/>
            <person name="Yamaguchi T."/>
            <person name="Sekiguchi Y."/>
        </authorList>
    </citation>
    <scope>NUCLEOTIDE SEQUENCE [LARGE SCALE GENOMIC DNA]</scope>
    <source>
        <strain evidence="3">TC1</strain>
    </source>
</reference>
<keyword evidence="4" id="KW-1185">Reference proteome</keyword>
<dbReference type="PANTHER" id="PTHR42870:SF1">
    <property type="entry name" value="NON-SPECIFIC LIPID-TRANSFER PROTEIN-LIKE 2"/>
    <property type="match status" value="1"/>
</dbReference>
<dbReference type="InterPro" id="IPR055140">
    <property type="entry name" value="Thiolase_C_2"/>
</dbReference>
<name>A0A0S7BIH6_9CHLR</name>
<dbReference type="Pfam" id="PF22691">
    <property type="entry name" value="Thiolase_C_1"/>
    <property type="match status" value="1"/>
</dbReference>